<dbReference type="OrthoDB" id="17318at2"/>
<gene>
    <name evidence="3" type="ORF">M787_003340</name>
</gene>
<evidence type="ECO:0000256" key="2">
    <source>
        <dbReference type="SAM" id="MobiDB-lite"/>
    </source>
</evidence>
<dbReference type="EMBL" id="CP015840">
    <property type="protein sequence ID" value="ANG66343.1"/>
    <property type="molecule type" value="Genomic_DNA"/>
</dbReference>
<feature type="region of interest" description="Disordered" evidence="2">
    <location>
        <begin position="381"/>
        <end position="419"/>
    </location>
</feature>
<sequence length="451" mass="49392">MAFSFPSFQFSRVRSGSIDTSQNPSTSGVVTKQPQARSEIRLQLGGESDLASQVSQIAGIVSSIIEHPRTQKGCVVCYEQCSNPCERRFGSCGRWFCTCFQACCIVETTSTSNIPQFIDGMNQSYGPISLGLALNTLEWNVLSMVQSGANFTEEQKQELEAACQEAKNQCSGGMREISQSFFYDASLSITSDDDEVQQTLPILLGIIGSQAWLNPEQTPTPPPCWLIDNSDNMIFNATNPNSGRRDSIVCSGIQSSASASKYKQSVTQKFLSQLIVKSLTTGQVGILGFEKAHLVTWIFEKFLCISAGPNSPLIKSGACPSYEIKSFIRLLMLILLCCGYVPVDSSEQSPVDISQADDPFMKIFLRSQRVYLAKSQTSKAPTKRQLTRQVSISSADSTSNAPADDYHLPDGVECPPDDENDEIIRQKELLSSSSNLTELFSVMKIAQAKTQ</sequence>
<dbReference type="AlphaFoldDB" id="A0A173DZL0"/>
<evidence type="ECO:0000256" key="1">
    <source>
        <dbReference type="SAM" id="Coils"/>
    </source>
</evidence>
<evidence type="ECO:0000313" key="3">
    <source>
        <dbReference type="EMBL" id="ANG66343.1"/>
    </source>
</evidence>
<feature type="coiled-coil region" evidence="1">
    <location>
        <begin position="149"/>
        <end position="176"/>
    </location>
</feature>
<dbReference type="KEGG" id="cgz:M787_003340"/>
<organism evidence="3 4">
    <name type="scientific">Chlamydia gallinacea 08-1274/3</name>
    <dbReference type="NCBI Taxonomy" id="1143323"/>
    <lineage>
        <taxon>Bacteria</taxon>
        <taxon>Pseudomonadati</taxon>
        <taxon>Chlamydiota</taxon>
        <taxon>Chlamydiia</taxon>
        <taxon>Chlamydiales</taxon>
        <taxon>Chlamydiaceae</taxon>
        <taxon>Chlamydia/Chlamydophila group</taxon>
        <taxon>Chlamydia</taxon>
    </lineage>
</organism>
<proteinExistence type="predicted"/>
<name>A0A173DZL0_9CHLA</name>
<protein>
    <submittedName>
        <fullName evidence="3">Uncharacterized protein</fullName>
    </submittedName>
</protein>
<dbReference type="Proteomes" id="UP000019147">
    <property type="component" value="Chromosome"/>
</dbReference>
<dbReference type="GeneID" id="81478338"/>
<evidence type="ECO:0000313" key="4">
    <source>
        <dbReference type="Proteomes" id="UP000019147"/>
    </source>
</evidence>
<feature type="region of interest" description="Disordered" evidence="2">
    <location>
        <begin position="15"/>
        <end position="34"/>
    </location>
</feature>
<dbReference type="RefSeq" id="WP_021828160.1">
    <property type="nucleotide sequence ID" value="NZ_CP015840.1"/>
</dbReference>
<keyword evidence="1" id="KW-0175">Coiled coil</keyword>
<feature type="compositionally biased region" description="Polar residues" evidence="2">
    <location>
        <begin position="387"/>
        <end position="401"/>
    </location>
</feature>
<accession>A0A173DZL0</accession>
<reference evidence="3 4" key="1">
    <citation type="journal article" date="2014" name="Syst. Appl. Microbiol.">
        <title>Evidence for the existence of two new members of the family Chlamydiaceae and proposal of Chlamydia avium sp. nov. and Chlamydia gallinacea sp. nov.</title>
        <authorList>
            <person name="Sachse K."/>
            <person name="Laroucau K."/>
            <person name="Riege K."/>
            <person name="Wehner S."/>
            <person name="Dilcher M."/>
            <person name="Creasy H.H."/>
            <person name="Weidmann M."/>
            <person name="Myers G."/>
            <person name="Vorimore F."/>
            <person name="Vicari N."/>
            <person name="Magnino S."/>
            <person name="Liebler-Tenorio E."/>
            <person name="Ruettger A."/>
            <person name="Bavoil P.M."/>
            <person name="Hufert F.T."/>
            <person name="Rossello-Mora R."/>
            <person name="Marz M."/>
        </authorList>
    </citation>
    <scope>NUCLEOTIDE SEQUENCE [LARGE SCALE GENOMIC DNA]</scope>
    <source>
        <strain evidence="3 4">08-1274/3</strain>
    </source>
</reference>